<keyword evidence="3" id="KW-1185">Reference proteome</keyword>
<evidence type="ECO:0000313" key="2">
    <source>
        <dbReference type="EMBL" id="CBG40079.1"/>
    </source>
</evidence>
<protein>
    <recommendedName>
        <fullName evidence="4">Lipoprotein</fullName>
    </recommendedName>
</protein>
<evidence type="ECO:0008006" key="4">
    <source>
        <dbReference type="Google" id="ProtNLM"/>
    </source>
</evidence>
<evidence type="ECO:0000313" key="3">
    <source>
        <dbReference type="Proteomes" id="UP000001522"/>
    </source>
</evidence>
<reference evidence="2 3" key="1">
    <citation type="journal article" date="2010" name="BMC Genomics">
        <title>Comparative genomics and proteomics of Helicobacter mustelae, an ulcerogenic and carcinogenic gastric pathogen.</title>
        <authorList>
            <person name="O'Toole P.W."/>
            <person name="Snelling W.J."/>
            <person name="Canchaya C."/>
            <person name="Forde B.M."/>
            <person name="Hardie K.R."/>
            <person name="Josenhans C."/>
            <person name="Graham R.L.J."/>
            <person name="McMullan G."/>
            <person name="Parkhill J."/>
            <person name="Belda E."/>
            <person name="Bentley S.D."/>
        </authorList>
    </citation>
    <scope>NUCLEOTIDE SEQUENCE [LARGE SCALE GENOMIC DNA]</scope>
    <source>
        <strain evidence="3">ATCC 43772 / LMG 18044 / NCTC 12198 / 12198</strain>
    </source>
</reference>
<dbReference type="Proteomes" id="UP000001522">
    <property type="component" value="Chromosome"/>
</dbReference>
<keyword evidence="1" id="KW-1133">Transmembrane helix</keyword>
<feature type="transmembrane region" description="Helical" evidence="1">
    <location>
        <begin position="6"/>
        <end position="24"/>
    </location>
</feature>
<accession>D3UHV6</accession>
<keyword evidence="1" id="KW-0812">Transmembrane</keyword>
<keyword evidence="1" id="KW-0472">Membrane</keyword>
<sequence>MEEFVRIFGIFGLFLLFFVGCARLNMGYYSVLQKDYRFNINAPLIIMHNSNDLLSAYYVDLIIYELQRRGFNSVYKQTELRPGTARNAVYIRLFKDIRSYPIVSYNYSVINDGVTSSCYFYGERFYCDNSPQKSFNLTDFTQQTNYALTYHFTLDWYDLYTRKRIMYVDGSVQGKTCGYNYVFRDLIYNTINRMDFTREENYNYTSPLPYYWVCD</sequence>
<dbReference type="PROSITE" id="PS51257">
    <property type="entry name" value="PROKAR_LIPOPROTEIN"/>
    <property type="match status" value="1"/>
</dbReference>
<dbReference type="AlphaFoldDB" id="D3UHV6"/>
<dbReference type="HOGENOM" id="CLU_1259998_0_0_7"/>
<organism evidence="2 3">
    <name type="scientific">Helicobacter mustelae (strain ATCC 43772 / CCUG 25715 / CIP 103759 / LMG 18044 / NCTC 12198 / R85-136P)</name>
    <name type="common">Campylobacter mustelae</name>
    <dbReference type="NCBI Taxonomy" id="679897"/>
    <lineage>
        <taxon>Bacteria</taxon>
        <taxon>Pseudomonadati</taxon>
        <taxon>Campylobacterota</taxon>
        <taxon>Epsilonproteobacteria</taxon>
        <taxon>Campylobacterales</taxon>
        <taxon>Helicobacteraceae</taxon>
        <taxon>Helicobacter</taxon>
    </lineage>
</organism>
<proteinExistence type="predicted"/>
<gene>
    <name evidence="2" type="ordered locus">HMU08220</name>
</gene>
<name>D3UHV6_HELM1</name>
<dbReference type="EMBL" id="FN555004">
    <property type="protein sequence ID" value="CBG40079.1"/>
    <property type="molecule type" value="Genomic_DNA"/>
</dbReference>
<evidence type="ECO:0000256" key="1">
    <source>
        <dbReference type="SAM" id="Phobius"/>
    </source>
</evidence>
<dbReference type="KEGG" id="hms:HMU08220"/>
<dbReference type="STRING" id="679897.HMU08220"/>